<name>A0ACD4NLB0_9HYPH</name>
<evidence type="ECO:0000313" key="1">
    <source>
        <dbReference type="EMBL" id="WAJ27406.1"/>
    </source>
</evidence>
<proteinExistence type="predicted"/>
<keyword evidence="2" id="KW-1185">Reference proteome</keyword>
<reference evidence="1" key="1">
    <citation type="submission" date="2022-11" db="EMBL/GenBank/DDBJ databases">
        <title>beta-Carotene-producing bacterium, Jeongeuplla avenae sp. nov., alleviates the salt stress of Arabidopsis seedlings.</title>
        <authorList>
            <person name="Jiang L."/>
            <person name="Lee J."/>
        </authorList>
    </citation>
    <scope>NUCLEOTIDE SEQUENCE</scope>
    <source>
        <strain evidence="1">DY_R2A_6</strain>
    </source>
</reference>
<protein>
    <submittedName>
        <fullName evidence="1">Uncharacterized protein</fullName>
    </submittedName>
</protein>
<evidence type="ECO:0000313" key="2">
    <source>
        <dbReference type="Proteomes" id="UP001163223"/>
    </source>
</evidence>
<sequence length="91" mass="9879">MKHDEIVSEGDAGSAEIEAELREEQPSQDHIGDKADDGADLVNVGKFNDETILDDGRDPTEPDGGEKRTKDADRSVADVFGIDPKHLHRPG</sequence>
<organism evidence="1 2">
    <name type="scientific">Antarcticirhabdus aurantiaca</name>
    <dbReference type="NCBI Taxonomy" id="2606717"/>
    <lineage>
        <taxon>Bacteria</taxon>
        <taxon>Pseudomonadati</taxon>
        <taxon>Pseudomonadota</taxon>
        <taxon>Alphaproteobacteria</taxon>
        <taxon>Hyphomicrobiales</taxon>
        <taxon>Aurantimonadaceae</taxon>
        <taxon>Antarcticirhabdus</taxon>
    </lineage>
</organism>
<dbReference type="EMBL" id="CP113520">
    <property type="protein sequence ID" value="WAJ27406.1"/>
    <property type="molecule type" value="Genomic_DNA"/>
</dbReference>
<accession>A0ACD4NLB0</accession>
<dbReference type="Proteomes" id="UP001163223">
    <property type="component" value="Chromosome"/>
</dbReference>
<gene>
    <name evidence="1" type="ORF">OXU80_21550</name>
</gene>